<comment type="similarity">
    <text evidence="2">Belongs to the ERGIC family.</text>
</comment>
<dbReference type="InterPro" id="IPR045888">
    <property type="entry name" value="Erv"/>
</dbReference>
<accession>A0A7S1BW07</accession>
<dbReference type="GO" id="GO:0030134">
    <property type="term" value="C:COPII-coated ER to Golgi transport vesicle"/>
    <property type="evidence" value="ECO:0007669"/>
    <property type="project" value="TreeGrafter"/>
</dbReference>
<name>A0A7S1BW07_9STRA</name>
<organism evidence="9">
    <name type="scientific">Corethron hystrix</name>
    <dbReference type="NCBI Taxonomy" id="216773"/>
    <lineage>
        <taxon>Eukaryota</taxon>
        <taxon>Sar</taxon>
        <taxon>Stramenopiles</taxon>
        <taxon>Ochrophyta</taxon>
        <taxon>Bacillariophyta</taxon>
        <taxon>Coscinodiscophyceae</taxon>
        <taxon>Corethrophycidae</taxon>
        <taxon>Corethrales</taxon>
        <taxon>Corethraceae</taxon>
        <taxon>Corethron</taxon>
    </lineage>
</organism>
<dbReference type="PANTHER" id="PTHR10984">
    <property type="entry name" value="ENDOPLASMIC RETICULUM-GOLGI INTERMEDIATE COMPARTMENT PROTEIN"/>
    <property type="match status" value="1"/>
</dbReference>
<dbReference type="GO" id="GO:0005783">
    <property type="term" value="C:endoplasmic reticulum"/>
    <property type="evidence" value="ECO:0007669"/>
    <property type="project" value="TreeGrafter"/>
</dbReference>
<comment type="subcellular location">
    <subcellularLocation>
        <location evidence="1">Membrane</location>
        <topology evidence="1">Multi-pass membrane protein</topology>
    </subcellularLocation>
</comment>
<evidence type="ECO:0000259" key="7">
    <source>
        <dbReference type="Pfam" id="PF07970"/>
    </source>
</evidence>
<protein>
    <recommendedName>
        <fullName evidence="10">Endoplasmic reticulum vesicle transporter C-terminal domain-containing protein</fullName>
    </recommendedName>
</protein>
<dbReference type="Pfam" id="PF13850">
    <property type="entry name" value="ERGIC_N"/>
    <property type="match status" value="1"/>
</dbReference>
<sequence length="415" mass="46522">MKQNTFADRLKRYDAHTQVSDEFRARTTQGASLSILALLSGLYFLKTEMRYNFETTVIDRVYVNSTPSATAVQMEFDVTFPKIPCGLLGVDANDLVGNSQGLHIDRTHHVYKHRLSARGGHIHRARPEKVDLGGTVTSDKKLEETHRENRGLGSDDDYVYDVDDYFDADFCGDCYGAGEPGECCNTCEDVKRVYRAKSWRLPDPEKVSQCAHEVKAKDEVGEGCRIEGNVQLSSAGGNLHIAPGRDATNIGSGSSRTFSISDLLGLAFEKYNVTHTINKLHFGPRLPNEMGDIVQRQLDGESRAIKDMHGMYQYYIQIIPTRFVLLSGTAIETNQMSVTEHMRVVKPGSGRGMPGVFFFYEVSPFHVIFEEKRRGYFRFFTSICAIVGGVYTVLGMIDKAYYTYTRGEASRNLGF</sequence>
<reference evidence="9" key="1">
    <citation type="submission" date="2021-01" db="EMBL/GenBank/DDBJ databases">
        <authorList>
            <person name="Corre E."/>
            <person name="Pelletier E."/>
            <person name="Niang G."/>
            <person name="Scheremetjew M."/>
            <person name="Finn R."/>
            <person name="Kale V."/>
            <person name="Holt S."/>
            <person name="Cochrane G."/>
            <person name="Meng A."/>
            <person name="Brown T."/>
            <person name="Cohen L."/>
        </authorList>
    </citation>
    <scope>NUCLEOTIDE SEQUENCE</scope>
    <source>
        <strain evidence="9">308</strain>
    </source>
</reference>
<dbReference type="InterPro" id="IPR012936">
    <property type="entry name" value="Erv_C"/>
</dbReference>
<feature type="domain" description="Endoplasmic reticulum vesicle transporter C-terminal" evidence="7">
    <location>
        <begin position="174"/>
        <end position="398"/>
    </location>
</feature>
<keyword evidence="3 6" id="KW-0812">Transmembrane</keyword>
<evidence type="ECO:0000256" key="1">
    <source>
        <dbReference type="ARBA" id="ARBA00004141"/>
    </source>
</evidence>
<proteinExistence type="inferred from homology"/>
<evidence type="ECO:0000256" key="3">
    <source>
        <dbReference type="ARBA" id="ARBA00022692"/>
    </source>
</evidence>
<dbReference type="AlphaFoldDB" id="A0A7S1BW07"/>
<dbReference type="EMBL" id="HBFR01036896">
    <property type="protein sequence ID" value="CAD8899658.1"/>
    <property type="molecule type" value="Transcribed_RNA"/>
</dbReference>
<dbReference type="GO" id="GO:0016020">
    <property type="term" value="C:membrane"/>
    <property type="evidence" value="ECO:0007669"/>
    <property type="project" value="UniProtKB-SubCell"/>
</dbReference>
<dbReference type="Pfam" id="PF07970">
    <property type="entry name" value="COPIIcoated_ERV"/>
    <property type="match status" value="1"/>
</dbReference>
<evidence type="ECO:0000259" key="8">
    <source>
        <dbReference type="Pfam" id="PF13850"/>
    </source>
</evidence>
<dbReference type="PANTHER" id="PTHR10984:SF25">
    <property type="entry name" value="ENDOPLASMIC RETICULUM-GOLGI INTERMEDIATE COMPARTMENT PROTEIN 3"/>
    <property type="match status" value="1"/>
</dbReference>
<evidence type="ECO:0000256" key="4">
    <source>
        <dbReference type="ARBA" id="ARBA00022989"/>
    </source>
</evidence>
<evidence type="ECO:0000313" key="9">
    <source>
        <dbReference type="EMBL" id="CAD8899658.1"/>
    </source>
</evidence>
<keyword evidence="4 6" id="KW-1133">Transmembrane helix</keyword>
<evidence type="ECO:0000256" key="2">
    <source>
        <dbReference type="ARBA" id="ARBA00005648"/>
    </source>
</evidence>
<evidence type="ECO:0000256" key="5">
    <source>
        <dbReference type="ARBA" id="ARBA00023136"/>
    </source>
</evidence>
<dbReference type="InterPro" id="IPR039542">
    <property type="entry name" value="Erv_N"/>
</dbReference>
<keyword evidence="5 6" id="KW-0472">Membrane</keyword>
<feature type="domain" description="Endoplasmic reticulum vesicle transporter N-terminal" evidence="8">
    <location>
        <begin position="10"/>
        <end position="100"/>
    </location>
</feature>
<evidence type="ECO:0008006" key="10">
    <source>
        <dbReference type="Google" id="ProtNLM"/>
    </source>
</evidence>
<feature type="transmembrane region" description="Helical" evidence="6">
    <location>
        <begin position="376"/>
        <end position="397"/>
    </location>
</feature>
<gene>
    <name evidence="9" type="ORF">CHYS00102_LOCUS26874</name>
</gene>
<evidence type="ECO:0000256" key="6">
    <source>
        <dbReference type="SAM" id="Phobius"/>
    </source>
</evidence>